<keyword evidence="2" id="KW-1185">Reference proteome</keyword>
<evidence type="ECO:0000313" key="2">
    <source>
        <dbReference type="Proteomes" id="UP000502641"/>
    </source>
</evidence>
<name>A0A6M4PJN4_9ACTN</name>
<accession>A0A6M4PJN4</accession>
<dbReference type="Proteomes" id="UP000502641">
    <property type="component" value="Chromosome"/>
</dbReference>
<proteinExistence type="predicted"/>
<gene>
    <name evidence="1" type="ORF">HKX69_15815</name>
</gene>
<organism evidence="1 2">
    <name type="scientific">Streptomyces argyrophylli</name>
    <dbReference type="NCBI Taxonomy" id="2726118"/>
    <lineage>
        <taxon>Bacteria</taxon>
        <taxon>Bacillati</taxon>
        <taxon>Actinomycetota</taxon>
        <taxon>Actinomycetes</taxon>
        <taxon>Kitasatosporales</taxon>
        <taxon>Streptomycetaceae</taxon>
        <taxon>Streptomyces</taxon>
    </lineage>
</organism>
<dbReference type="EMBL" id="CP053189">
    <property type="protein sequence ID" value="QJS10784.1"/>
    <property type="molecule type" value="Genomic_DNA"/>
</dbReference>
<protein>
    <submittedName>
        <fullName evidence="1">Uncharacterized protein</fullName>
    </submittedName>
</protein>
<dbReference type="RefSeq" id="WP_171154199.1">
    <property type="nucleotide sequence ID" value="NZ_CP053189.1"/>
</dbReference>
<sequence>MATLIPLLKTVPASPSLGTALADRSPALKFVPAGSALASMVAKTISGQLAETVGKQLAFRPPAIHIASPAPKKLFLIDTPATRLASTGVMGSDLVSLRVKLPEFNPLGDVIASAGFAKLTGSHLAGSAPVLGISSRLKELSPVDTGIVRLSRQFTALDAFSKAMRNFVRQSPVSLLGSSALERLSLLNTPATRLARTGILGRNLVSLRLRMPEFNPFSDVLASAWNRAFDMPGVTGLMRGLSEEFLKPLRSITRLLESLGAPIVWHARAALAAYLHGDHEPMREFLYRHLRLRPPTEDHAQALAMALFLREWEKQVDLQDTDAVRAVLRKYAREGNDLDSDHQVMGHKIDHVEEGIDLLSPTPGPEALAIATVVPWVDQFDNRHVRYATGRLKDAEQRVARVWAEYAPINWRQAPPLVGQDVAMGERVRRKLLRLGVEIVAHTKGQIPGVN</sequence>
<dbReference type="AlphaFoldDB" id="A0A6M4PJN4"/>
<evidence type="ECO:0000313" key="1">
    <source>
        <dbReference type="EMBL" id="QJS10784.1"/>
    </source>
</evidence>
<reference evidence="1 2" key="1">
    <citation type="submission" date="2020-05" db="EMBL/GenBank/DDBJ databases">
        <authorList>
            <person name="Li K."/>
        </authorList>
    </citation>
    <scope>NUCLEOTIDE SEQUENCE [LARGE SCALE GENOMIC DNA]</scope>
    <source>
        <strain evidence="2">jing01</strain>
    </source>
</reference>
<dbReference type="KEGG" id="sarg:HKX69_15815"/>